<accession>A0A3L6GF25</accession>
<comment type="caution">
    <text evidence="2">The sequence shown here is derived from an EMBL/GenBank/DDBJ whole genome shotgun (WGS) entry which is preliminary data.</text>
</comment>
<dbReference type="Proteomes" id="UP000251960">
    <property type="component" value="Chromosome 10"/>
</dbReference>
<organism evidence="2">
    <name type="scientific">Zea mays</name>
    <name type="common">Maize</name>
    <dbReference type="NCBI Taxonomy" id="4577"/>
    <lineage>
        <taxon>Eukaryota</taxon>
        <taxon>Viridiplantae</taxon>
        <taxon>Streptophyta</taxon>
        <taxon>Embryophyta</taxon>
        <taxon>Tracheophyta</taxon>
        <taxon>Spermatophyta</taxon>
        <taxon>Magnoliopsida</taxon>
        <taxon>Liliopsida</taxon>
        <taxon>Poales</taxon>
        <taxon>Poaceae</taxon>
        <taxon>PACMAD clade</taxon>
        <taxon>Panicoideae</taxon>
        <taxon>Andropogonodae</taxon>
        <taxon>Andropogoneae</taxon>
        <taxon>Tripsacinae</taxon>
        <taxon>Zea</taxon>
    </lineage>
</organism>
<dbReference type="EMBL" id="NCVQ01000002">
    <property type="protein sequence ID" value="PWZ45865.1"/>
    <property type="molecule type" value="Genomic_DNA"/>
</dbReference>
<proteinExistence type="predicted"/>
<name>A0A3L6GF25_MAIZE</name>
<feature type="region of interest" description="Disordered" evidence="1">
    <location>
        <begin position="102"/>
        <end position="160"/>
    </location>
</feature>
<evidence type="ECO:0000256" key="1">
    <source>
        <dbReference type="SAM" id="MobiDB-lite"/>
    </source>
</evidence>
<sequence>MGCWDPPARLPHQMRMRMRIRMRMRMRIRIRIRIRIRMRMRMRIRMRMRMRMRMRLRVEVRRLRQEVSRERVEVEMRLRLRQEVRLRVEMRLRQLQQGVHGLVPQQPQFSTPPAQLPAPGAQDNQEGSGTMDGFVNSLFAYPTPDGGSGQSSNNPSRRGS</sequence>
<evidence type="ECO:0000313" key="2">
    <source>
        <dbReference type="EMBL" id="PWZ45865.1"/>
    </source>
</evidence>
<reference evidence="2" key="1">
    <citation type="journal article" date="2018" name="Nat. Genet.">
        <title>Extensive intraspecific gene order and gene structural variations between Mo17 and other maize genomes.</title>
        <authorList>
            <person name="Sun S."/>
            <person name="Zhou Y."/>
            <person name="Chen J."/>
            <person name="Shi J."/>
            <person name="Zhao H."/>
            <person name="Zhao H."/>
            <person name="Song W."/>
            <person name="Zhang M."/>
            <person name="Cui Y."/>
            <person name="Dong X."/>
            <person name="Liu H."/>
            <person name="Ma X."/>
            <person name="Jiao Y."/>
            <person name="Wang B."/>
            <person name="Wei X."/>
            <person name="Stein J.C."/>
            <person name="Glaubitz J.C."/>
            <person name="Lu F."/>
            <person name="Yu G."/>
            <person name="Liang C."/>
            <person name="Fengler K."/>
            <person name="Li B."/>
            <person name="Rafalski A."/>
            <person name="Schnable P.S."/>
            <person name="Ware D.H."/>
            <person name="Buckler E.S."/>
            <person name="Lai J."/>
        </authorList>
    </citation>
    <scope>NUCLEOTIDE SEQUENCE [LARGE SCALE GENOMIC DNA]</scope>
    <source>
        <tissue evidence="2">Seedling</tissue>
    </source>
</reference>
<dbReference type="AlphaFoldDB" id="A0A3L6GF25"/>
<gene>
    <name evidence="2" type="ORF">Zm00014a_037989</name>
</gene>
<protein>
    <submittedName>
        <fullName evidence="2">Uncharacterized protein</fullName>
    </submittedName>
</protein>
<feature type="compositionally biased region" description="Polar residues" evidence="1">
    <location>
        <begin position="150"/>
        <end position="160"/>
    </location>
</feature>